<comment type="caution">
    <text evidence="2">The sequence shown here is derived from an EMBL/GenBank/DDBJ whole genome shotgun (WGS) entry which is preliminary data.</text>
</comment>
<feature type="compositionally biased region" description="Low complexity" evidence="1">
    <location>
        <begin position="40"/>
        <end position="49"/>
    </location>
</feature>
<sequence length="160" mass="16335">MPSTQDDGGNEGDKSSVAQTKGGSGREESDSPSAPPSPSDSPSDSPSAGAGDGIPDRFLGTWTSHLPGKPNDTRRMVIQQAKPGETAMTLTADGSSYHCVFQAELASVTGDAVELKATEVTVGPETSCSAGQATTLVPAGDKLRRENADGTPPLTYTRVG</sequence>
<organism evidence="2 3">
    <name type="scientific">Streptomyces boncukensis</name>
    <dbReference type="NCBI Taxonomy" id="2711219"/>
    <lineage>
        <taxon>Bacteria</taxon>
        <taxon>Bacillati</taxon>
        <taxon>Actinomycetota</taxon>
        <taxon>Actinomycetes</taxon>
        <taxon>Kitasatosporales</taxon>
        <taxon>Streptomycetaceae</taxon>
        <taxon>Streptomyces</taxon>
    </lineage>
</organism>
<dbReference type="AlphaFoldDB" id="A0A6G4X3F1"/>
<feature type="region of interest" description="Disordered" evidence="1">
    <location>
        <begin position="1"/>
        <end position="74"/>
    </location>
</feature>
<proteinExistence type="predicted"/>
<evidence type="ECO:0008006" key="4">
    <source>
        <dbReference type="Google" id="ProtNLM"/>
    </source>
</evidence>
<keyword evidence="3" id="KW-1185">Reference proteome</keyword>
<dbReference type="RefSeq" id="WP_165301728.1">
    <property type="nucleotide sequence ID" value="NZ_JAAKZZ010000390.1"/>
</dbReference>
<name>A0A6G4X3F1_9ACTN</name>
<dbReference type="EMBL" id="JAAKZZ010000390">
    <property type="protein sequence ID" value="NGO72035.1"/>
    <property type="molecule type" value="Genomic_DNA"/>
</dbReference>
<protein>
    <recommendedName>
        <fullName evidence="4">Serine/threonine protein kinase</fullName>
    </recommendedName>
</protein>
<feature type="compositionally biased region" description="Polar residues" evidence="1">
    <location>
        <begin position="125"/>
        <end position="135"/>
    </location>
</feature>
<evidence type="ECO:0000313" key="2">
    <source>
        <dbReference type="EMBL" id="NGO72035.1"/>
    </source>
</evidence>
<reference evidence="2 3" key="1">
    <citation type="submission" date="2020-02" db="EMBL/GenBank/DDBJ databases">
        <title>Whole-genome analyses of novel actinobacteria.</title>
        <authorList>
            <person name="Sahin N."/>
            <person name="Tatar D."/>
        </authorList>
    </citation>
    <scope>NUCLEOTIDE SEQUENCE [LARGE SCALE GENOMIC DNA]</scope>
    <source>
        <strain evidence="2 3">SB3404</strain>
    </source>
</reference>
<feature type="region of interest" description="Disordered" evidence="1">
    <location>
        <begin position="125"/>
        <end position="160"/>
    </location>
</feature>
<gene>
    <name evidence="2" type="ORF">G5C65_27545</name>
</gene>
<dbReference type="Proteomes" id="UP000477722">
    <property type="component" value="Unassembled WGS sequence"/>
</dbReference>
<accession>A0A6G4X3F1</accession>
<evidence type="ECO:0000313" key="3">
    <source>
        <dbReference type="Proteomes" id="UP000477722"/>
    </source>
</evidence>
<evidence type="ECO:0000256" key="1">
    <source>
        <dbReference type="SAM" id="MobiDB-lite"/>
    </source>
</evidence>